<protein>
    <submittedName>
        <fullName evidence="3">Uncharacterized protein</fullName>
    </submittedName>
</protein>
<name>A0A7R7FSG9_9BACT</name>
<evidence type="ECO:0000313" key="4">
    <source>
        <dbReference type="Proteomes" id="UP000515472"/>
    </source>
</evidence>
<evidence type="ECO:0000313" key="3">
    <source>
        <dbReference type="EMBL" id="BCO11526.1"/>
    </source>
</evidence>
<evidence type="ECO:0000256" key="2">
    <source>
        <dbReference type="SAM" id="Phobius"/>
    </source>
</evidence>
<organism evidence="3 4">
    <name type="scientific">Citrifermentans bremense</name>
    <dbReference type="NCBI Taxonomy" id="60035"/>
    <lineage>
        <taxon>Bacteria</taxon>
        <taxon>Pseudomonadati</taxon>
        <taxon>Thermodesulfobacteriota</taxon>
        <taxon>Desulfuromonadia</taxon>
        <taxon>Geobacterales</taxon>
        <taxon>Geobacteraceae</taxon>
        <taxon>Citrifermentans</taxon>
    </lineage>
</organism>
<evidence type="ECO:0000256" key="1">
    <source>
        <dbReference type="SAM" id="MobiDB-lite"/>
    </source>
</evidence>
<feature type="transmembrane region" description="Helical" evidence="2">
    <location>
        <begin position="12"/>
        <end position="30"/>
    </location>
</feature>
<reference evidence="3 4" key="1">
    <citation type="submission" date="2020-06" db="EMBL/GenBank/DDBJ databases">
        <title>Interaction of electrochemicaly active bacteria, Geobacter bremensis R4 on different carbon anode.</title>
        <authorList>
            <person name="Meng L."/>
            <person name="Yoshida N."/>
        </authorList>
    </citation>
    <scope>NUCLEOTIDE SEQUENCE [LARGE SCALE GENOMIC DNA]</scope>
    <source>
        <strain evidence="3 4">R4</strain>
    </source>
</reference>
<dbReference type="InterPro" id="IPR021268">
    <property type="entry name" value="DUF2845"/>
</dbReference>
<keyword evidence="2" id="KW-0812">Transmembrane</keyword>
<feature type="region of interest" description="Disordered" evidence="1">
    <location>
        <begin position="48"/>
        <end position="82"/>
    </location>
</feature>
<sequence length="227" mass="24581">MRQKRRSEAIDHAIGILMSVVIVVAAAQIMEVDLTTFIFGAGKESAPSSQQIASMPSQKASTPASQAETQTDPSGYQRYTDNNGNEVVVVPARYEAPRAEPAPIQAAPQQVLPQRSPLPSQQVIPATVTPTKAAPPINLALVAMNAANGNTRMNVFESCRCSNGIATKGDSREEVLEKCAQPASHQYSNRRDCDEIWLYNFGANEFMQGVCFSGDRVSKVLSLDYGY</sequence>
<gene>
    <name evidence="3" type="ORF">GEOBRER4_n3072</name>
</gene>
<dbReference type="Pfam" id="PF11006">
    <property type="entry name" value="DUF2845"/>
    <property type="match status" value="1"/>
</dbReference>
<dbReference type="AlphaFoldDB" id="A0A7R7FSG9"/>
<keyword evidence="2" id="KW-0472">Membrane</keyword>
<keyword evidence="4" id="KW-1185">Reference proteome</keyword>
<proteinExistence type="predicted"/>
<keyword evidence="2" id="KW-1133">Transmembrane helix</keyword>
<dbReference type="EMBL" id="AP023213">
    <property type="protein sequence ID" value="BCO11526.1"/>
    <property type="molecule type" value="Genomic_DNA"/>
</dbReference>
<accession>A0A7R7FSG9</accession>
<dbReference type="RefSeq" id="WP_185242979.1">
    <property type="nucleotide sequence ID" value="NZ_AP023213.1"/>
</dbReference>
<dbReference type="Proteomes" id="UP000515472">
    <property type="component" value="Chromosome"/>
</dbReference>